<evidence type="ECO:0000259" key="1">
    <source>
        <dbReference type="Pfam" id="PF24764"/>
    </source>
</evidence>
<evidence type="ECO:0000313" key="3">
    <source>
        <dbReference type="Proteomes" id="UP000887567"/>
    </source>
</evidence>
<keyword evidence="3" id="KW-1185">Reference proteome</keyword>
<dbReference type="OrthoDB" id="5948209at2759"/>
<reference evidence="2" key="1">
    <citation type="submission" date="2022-11" db="UniProtKB">
        <authorList>
            <consortium name="EnsemblMetazoa"/>
        </authorList>
    </citation>
    <scope>IDENTIFICATION</scope>
</reference>
<dbReference type="KEGG" id="epa:110246907"/>
<protein>
    <recommendedName>
        <fullName evidence="1">Integrase core domain-containing protein</fullName>
    </recommendedName>
</protein>
<dbReference type="GeneID" id="110246907"/>
<dbReference type="Proteomes" id="UP000887567">
    <property type="component" value="Unplaced"/>
</dbReference>
<dbReference type="AlphaFoldDB" id="A0A913XSC4"/>
<sequence length="369" mass="43089">MYAWSLRTLSRRLSFFEIKYSDYDVDVNELKEVVKTEMEGPGNLLGYRALQQKIREVHGLNVPRDLVYAMMMEVNPEGLKERGGVGKPKRARRDKVFTSHGSDWTMSLDGHDKLCGYQNSMFPLSIYGGQDTYSGRINFLKIWTTNSNPKVIGKFYLEYLFESKVLPVHLRIDRGTETDVMATMQMFLCDKYNVLEDPNDSVLYGPSTQNKIERWWRELLERLERFFKQQLKNLAEDGDYDSTSMTDRNLLAYVYIPVVQKELDIFRTTIWNNHRVRRQKNKELPTGVPEHMYHCPEEHGGEKCGISITEEDLLEVAQLSDVLIDTDDFLEENFRNECMRHIPNTDEIKPADAANAYLFLRSNFNKDCL</sequence>
<accession>A0A913XSC4</accession>
<dbReference type="InterPro" id="IPR058913">
    <property type="entry name" value="Integrase_dom_put"/>
</dbReference>
<evidence type="ECO:0000313" key="2">
    <source>
        <dbReference type="EnsemblMetazoa" id="XP_020908948.1"/>
    </source>
</evidence>
<dbReference type="PANTHER" id="PTHR46177:SF1">
    <property type="entry name" value="INTEGRASE CATALYTIC DOMAIN-CONTAINING PROTEIN"/>
    <property type="match status" value="1"/>
</dbReference>
<proteinExistence type="predicted"/>
<dbReference type="EnsemblMetazoa" id="XM_021053289.2">
    <property type="protein sequence ID" value="XP_020908948.1"/>
    <property type="gene ID" value="LOC110246907"/>
</dbReference>
<dbReference type="PANTHER" id="PTHR46177">
    <property type="entry name" value="INTEGRASE CATALYTIC DOMAIN-CONTAINING PROTEIN"/>
    <property type="match status" value="1"/>
</dbReference>
<feature type="domain" description="Integrase core" evidence="1">
    <location>
        <begin position="108"/>
        <end position="282"/>
    </location>
</feature>
<name>A0A913XSC4_EXADI</name>
<dbReference type="RefSeq" id="XP_020908948.1">
    <property type="nucleotide sequence ID" value="XM_021053289.2"/>
</dbReference>
<dbReference type="Pfam" id="PF24764">
    <property type="entry name" value="rva_4"/>
    <property type="match status" value="1"/>
</dbReference>
<organism evidence="2 3">
    <name type="scientific">Exaiptasia diaphana</name>
    <name type="common">Tropical sea anemone</name>
    <name type="synonym">Aiptasia pulchella</name>
    <dbReference type="NCBI Taxonomy" id="2652724"/>
    <lineage>
        <taxon>Eukaryota</taxon>
        <taxon>Metazoa</taxon>
        <taxon>Cnidaria</taxon>
        <taxon>Anthozoa</taxon>
        <taxon>Hexacorallia</taxon>
        <taxon>Actiniaria</taxon>
        <taxon>Aiptasiidae</taxon>
        <taxon>Exaiptasia</taxon>
    </lineage>
</organism>